<gene>
    <name evidence="1" type="ORF">OUZ56_024152</name>
</gene>
<proteinExistence type="predicted"/>
<protein>
    <submittedName>
        <fullName evidence="1">Uncharacterized protein</fullName>
    </submittedName>
</protein>
<dbReference type="EMBL" id="JAOYFB010000039">
    <property type="protein sequence ID" value="KAK4030808.1"/>
    <property type="molecule type" value="Genomic_DNA"/>
</dbReference>
<organism evidence="1 2">
    <name type="scientific">Daphnia magna</name>
    <dbReference type="NCBI Taxonomy" id="35525"/>
    <lineage>
        <taxon>Eukaryota</taxon>
        <taxon>Metazoa</taxon>
        <taxon>Ecdysozoa</taxon>
        <taxon>Arthropoda</taxon>
        <taxon>Crustacea</taxon>
        <taxon>Branchiopoda</taxon>
        <taxon>Diplostraca</taxon>
        <taxon>Cladocera</taxon>
        <taxon>Anomopoda</taxon>
        <taxon>Daphniidae</taxon>
        <taxon>Daphnia</taxon>
    </lineage>
</organism>
<name>A0ABR0B0A0_9CRUS</name>
<dbReference type="Proteomes" id="UP001234178">
    <property type="component" value="Unassembled WGS sequence"/>
</dbReference>
<evidence type="ECO:0000313" key="2">
    <source>
        <dbReference type="Proteomes" id="UP001234178"/>
    </source>
</evidence>
<sequence>MPSTFPKPTSILMFQCPECLIVWSWVEGTMCQTGCGSSKEDLMYDYFGPEIGNLQHFSSYWLHVHHLEGEESPTYLTSNTSREFMETMELFIGNFHSGISLIGIKQADMAEWLRRQT</sequence>
<comment type="caution">
    <text evidence="1">The sequence shown here is derived from an EMBL/GenBank/DDBJ whole genome shotgun (WGS) entry which is preliminary data.</text>
</comment>
<accession>A0ABR0B0A0</accession>
<keyword evidence="2" id="KW-1185">Reference proteome</keyword>
<reference evidence="1 2" key="1">
    <citation type="journal article" date="2023" name="Nucleic Acids Res.">
        <title>The hologenome of Daphnia magna reveals possible DNA methylation and microbiome-mediated evolution of the host genome.</title>
        <authorList>
            <person name="Chaturvedi A."/>
            <person name="Li X."/>
            <person name="Dhandapani V."/>
            <person name="Marshall H."/>
            <person name="Kissane S."/>
            <person name="Cuenca-Cambronero M."/>
            <person name="Asole G."/>
            <person name="Calvet F."/>
            <person name="Ruiz-Romero M."/>
            <person name="Marangio P."/>
            <person name="Guigo R."/>
            <person name="Rago D."/>
            <person name="Mirbahai L."/>
            <person name="Eastwood N."/>
            <person name="Colbourne J.K."/>
            <person name="Zhou J."/>
            <person name="Mallon E."/>
            <person name="Orsini L."/>
        </authorList>
    </citation>
    <scope>NUCLEOTIDE SEQUENCE [LARGE SCALE GENOMIC DNA]</scope>
    <source>
        <strain evidence="1">LRV0_1</strain>
    </source>
</reference>
<evidence type="ECO:0000313" key="1">
    <source>
        <dbReference type="EMBL" id="KAK4030808.1"/>
    </source>
</evidence>